<evidence type="ECO:0000313" key="6">
    <source>
        <dbReference type="Proteomes" id="UP000293441"/>
    </source>
</evidence>
<sequence>MAKVFVLREGFLDRVRKMSGLKSEEAFAGALHVSLEELQTAERLRNPSPNVLVGLFEAFGFTPGEATIVEEQVVPRSQELVA</sequence>
<gene>
    <name evidence="1" type="ORF">MCC10015_1940</name>
    <name evidence="2" type="ORF">MCC10102_1886</name>
    <name evidence="3" type="ORF">MCC10119_1800</name>
</gene>
<comment type="caution">
    <text evidence="2">The sequence shown here is derived from an EMBL/GenBank/DDBJ whole genome shotgun (WGS) entry which is preliminary data.</text>
</comment>
<evidence type="ECO:0008006" key="7">
    <source>
        <dbReference type="Google" id="ProtNLM"/>
    </source>
</evidence>
<reference evidence="2" key="2">
    <citation type="submission" date="2019-02" db="EMBL/GenBank/DDBJ databases">
        <authorList>
            <person name="Odamaki T."/>
        </authorList>
    </citation>
    <scope>NUCLEOTIDE SEQUENCE</scope>
    <source>
        <strain evidence="1">MCC10015</strain>
        <strain evidence="2">MCC10102</strain>
        <strain evidence="3">MCC10119</strain>
    </source>
</reference>
<dbReference type="EMBL" id="SHTI01000033">
    <property type="protein sequence ID" value="TCF68130.1"/>
    <property type="molecule type" value="Genomic_DNA"/>
</dbReference>
<evidence type="ECO:0000313" key="2">
    <source>
        <dbReference type="EMBL" id="TCF43401.1"/>
    </source>
</evidence>
<organism evidence="2 4">
    <name type="scientific">Bifidobacterium longum subsp. longum</name>
    <dbReference type="NCBI Taxonomy" id="1679"/>
    <lineage>
        <taxon>Bacteria</taxon>
        <taxon>Bacillati</taxon>
        <taxon>Actinomycetota</taxon>
        <taxon>Actinomycetes</taxon>
        <taxon>Bifidobacteriales</taxon>
        <taxon>Bifidobacteriaceae</taxon>
        <taxon>Bifidobacterium</taxon>
    </lineage>
</organism>
<name>A0A4R0UT19_BIFLL</name>
<evidence type="ECO:0000313" key="4">
    <source>
        <dbReference type="Proteomes" id="UP000292692"/>
    </source>
</evidence>
<reference evidence="4 5" key="1">
    <citation type="journal article" date="2018" name="Sci. Rep.">
        <title>Genomic diversity and distribution of Bifidobacterium longum subsp. longum across the human lifespan.</title>
        <authorList>
            <person name="Odamaki T."/>
            <person name="Bottacini F."/>
            <person name="Kato K."/>
            <person name="Mitsuyama E."/>
            <person name="Yoshida K."/>
            <person name="Horigome A."/>
            <person name="Xiao J.Z."/>
            <person name="van Sinderen D."/>
        </authorList>
    </citation>
    <scope>NUCLEOTIDE SEQUENCE [LARGE SCALE GENOMIC DNA]</scope>
    <source>
        <strain evidence="1 6">MCC10015</strain>
        <strain evidence="2 4">MCC10102</strain>
        <strain evidence="3 5">MCC10119</strain>
    </source>
</reference>
<dbReference type="EMBL" id="SHSV01000032">
    <property type="protein sequence ID" value="TCF43401.1"/>
    <property type="molecule type" value="Genomic_DNA"/>
</dbReference>
<dbReference type="Proteomes" id="UP000293441">
    <property type="component" value="Unassembled WGS sequence"/>
</dbReference>
<protein>
    <recommendedName>
        <fullName evidence="7">XRE family transcriptional regulator</fullName>
    </recommendedName>
</protein>
<evidence type="ECO:0000313" key="5">
    <source>
        <dbReference type="Proteomes" id="UP000292729"/>
    </source>
</evidence>
<evidence type="ECO:0000313" key="3">
    <source>
        <dbReference type="EMBL" id="TCF68130.1"/>
    </source>
</evidence>
<accession>A0A4R0UT19</accession>
<evidence type="ECO:0000313" key="1">
    <source>
        <dbReference type="EMBL" id="TCD95583.1"/>
    </source>
</evidence>
<proteinExistence type="predicted"/>
<dbReference type="EMBL" id="SHPX01000047">
    <property type="protein sequence ID" value="TCD95583.1"/>
    <property type="molecule type" value="Genomic_DNA"/>
</dbReference>
<dbReference type="Proteomes" id="UP000292729">
    <property type="component" value="Unassembled WGS sequence"/>
</dbReference>
<dbReference type="RefSeq" id="WP_032742385.1">
    <property type="nucleotide sequence ID" value="NZ_CP150432.1"/>
</dbReference>
<dbReference type="Proteomes" id="UP000292692">
    <property type="component" value="Unassembled WGS sequence"/>
</dbReference>
<dbReference type="AlphaFoldDB" id="A0A4R0UT19"/>